<evidence type="ECO:0000256" key="1">
    <source>
        <dbReference type="SAM" id="MobiDB-lite"/>
    </source>
</evidence>
<comment type="caution">
    <text evidence="2">The sequence shown here is derived from an EMBL/GenBank/DDBJ whole genome shotgun (WGS) entry which is preliminary data.</text>
</comment>
<keyword evidence="3" id="KW-1185">Reference proteome</keyword>
<dbReference type="Proteomes" id="UP001066276">
    <property type="component" value="Chromosome 5"/>
</dbReference>
<evidence type="ECO:0000313" key="3">
    <source>
        <dbReference type="Proteomes" id="UP001066276"/>
    </source>
</evidence>
<proteinExistence type="predicted"/>
<evidence type="ECO:0000313" key="2">
    <source>
        <dbReference type="EMBL" id="KAJ1151642.1"/>
    </source>
</evidence>
<accession>A0AAV7RIR0</accession>
<reference evidence="2" key="1">
    <citation type="journal article" date="2022" name="bioRxiv">
        <title>Sequencing and chromosome-scale assembly of the giantPleurodeles waltlgenome.</title>
        <authorList>
            <person name="Brown T."/>
            <person name="Elewa A."/>
            <person name="Iarovenko S."/>
            <person name="Subramanian E."/>
            <person name="Araus A.J."/>
            <person name="Petzold A."/>
            <person name="Susuki M."/>
            <person name="Suzuki K.-i.T."/>
            <person name="Hayashi T."/>
            <person name="Toyoda A."/>
            <person name="Oliveira C."/>
            <person name="Osipova E."/>
            <person name="Leigh N.D."/>
            <person name="Simon A."/>
            <person name="Yun M.H."/>
        </authorList>
    </citation>
    <scope>NUCLEOTIDE SEQUENCE</scope>
    <source>
        <strain evidence="2">20211129_DDA</strain>
        <tissue evidence="2">Liver</tissue>
    </source>
</reference>
<feature type="region of interest" description="Disordered" evidence="1">
    <location>
        <begin position="79"/>
        <end position="110"/>
    </location>
</feature>
<protein>
    <submittedName>
        <fullName evidence="2">Uncharacterized protein</fullName>
    </submittedName>
</protein>
<name>A0AAV7RIR0_PLEWA</name>
<organism evidence="2 3">
    <name type="scientific">Pleurodeles waltl</name>
    <name type="common">Iberian ribbed newt</name>
    <dbReference type="NCBI Taxonomy" id="8319"/>
    <lineage>
        <taxon>Eukaryota</taxon>
        <taxon>Metazoa</taxon>
        <taxon>Chordata</taxon>
        <taxon>Craniata</taxon>
        <taxon>Vertebrata</taxon>
        <taxon>Euteleostomi</taxon>
        <taxon>Amphibia</taxon>
        <taxon>Batrachia</taxon>
        <taxon>Caudata</taxon>
        <taxon>Salamandroidea</taxon>
        <taxon>Salamandridae</taxon>
        <taxon>Pleurodelinae</taxon>
        <taxon>Pleurodeles</taxon>
    </lineage>
</organism>
<dbReference type="EMBL" id="JANPWB010000009">
    <property type="protein sequence ID" value="KAJ1151642.1"/>
    <property type="molecule type" value="Genomic_DNA"/>
</dbReference>
<sequence>MTRNLSLPYDCRFDLVSRSDEQQSEWKLTLAQLSPAPARWILTRSSLVQCIGPNFRNVRPGKQPDRTLSELQIGTAGPLQSASFRKDKRRTNGSFDRAEKRRRTLVVGTH</sequence>
<gene>
    <name evidence="2" type="ORF">NDU88_004422</name>
</gene>
<dbReference type="AlphaFoldDB" id="A0AAV7RIR0"/>